<sequence length="107" mass="11957">MKRAEILKQLIDKTGLNTKAFAEKAGLPYTTLRSMLMRGVGGASVVNVIKVCKALGITVEQLEEMASTDNYDIKTIAAHHDGEDWTEEELEAIEKFKKFVRSERNKG</sequence>
<reference evidence="2 3" key="1">
    <citation type="submission" date="2019-05" db="EMBL/GenBank/DDBJ databases">
        <title>We sequenced the genome of Paenibacillus hemerocallicola KCTC 33185 for further insight into its adaptation and study the phylogeny of Paenibacillus.</title>
        <authorList>
            <person name="Narsing Rao M.P."/>
        </authorList>
    </citation>
    <scope>NUCLEOTIDE SEQUENCE [LARGE SCALE GENOMIC DNA]</scope>
    <source>
        <strain evidence="2 3">KCTC 33185</strain>
    </source>
</reference>
<dbReference type="EMBL" id="VDCQ01000001">
    <property type="protein sequence ID" value="TNJ68187.1"/>
    <property type="molecule type" value="Genomic_DNA"/>
</dbReference>
<organism evidence="2 3">
    <name type="scientific">Paenibacillus hemerocallicola</name>
    <dbReference type="NCBI Taxonomy" id="1172614"/>
    <lineage>
        <taxon>Bacteria</taxon>
        <taxon>Bacillati</taxon>
        <taxon>Bacillota</taxon>
        <taxon>Bacilli</taxon>
        <taxon>Bacillales</taxon>
        <taxon>Paenibacillaceae</taxon>
        <taxon>Paenibacillus</taxon>
    </lineage>
</organism>
<dbReference type="RefSeq" id="WP_139600164.1">
    <property type="nucleotide sequence ID" value="NZ_VDCQ01000001.1"/>
</dbReference>
<dbReference type="InterPro" id="IPR010982">
    <property type="entry name" value="Lambda_DNA-bd_dom_sf"/>
</dbReference>
<proteinExistence type="predicted"/>
<dbReference type="OrthoDB" id="194368at2"/>
<dbReference type="Pfam" id="PF13443">
    <property type="entry name" value="HTH_26"/>
    <property type="match status" value="1"/>
</dbReference>
<evidence type="ECO:0000313" key="3">
    <source>
        <dbReference type="Proteomes" id="UP000307943"/>
    </source>
</evidence>
<name>A0A5C4THX5_9BACL</name>
<keyword evidence="3" id="KW-1185">Reference proteome</keyword>
<dbReference type="GO" id="GO:0003677">
    <property type="term" value="F:DNA binding"/>
    <property type="evidence" value="ECO:0007669"/>
    <property type="project" value="InterPro"/>
</dbReference>
<feature type="domain" description="HTH cro/C1-type" evidence="1">
    <location>
        <begin position="7"/>
        <end position="62"/>
    </location>
</feature>
<gene>
    <name evidence="2" type="ORF">FE784_00540</name>
</gene>
<dbReference type="InterPro" id="IPR001387">
    <property type="entry name" value="Cro/C1-type_HTH"/>
</dbReference>
<dbReference type="Proteomes" id="UP000307943">
    <property type="component" value="Unassembled WGS sequence"/>
</dbReference>
<dbReference type="SUPFAM" id="SSF47413">
    <property type="entry name" value="lambda repressor-like DNA-binding domains"/>
    <property type="match status" value="1"/>
</dbReference>
<dbReference type="PROSITE" id="PS50943">
    <property type="entry name" value="HTH_CROC1"/>
    <property type="match status" value="1"/>
</dbReference>
<comment type="caution">
    <text evidence="2">The sequence shown here is derived from an EMBL/GenBank/DDBJ whole genome shotgun (WGS) entry which is preliminary data.</text>
</comment>
<dbReference type="CDD" id="cd00093">
    <property type="entry name" value="HTH_XRE"/>
    <property type="match status" value="1"/>
</dbReference>
<dbReference type="AlphaFoldDB" id="A0A5C4THX5"/>
<evidence type="ECO:0000259" key="1">
    <source>
        <dbReference type="PROSITE" id="PS50943"/>
    </source>
</evidence>
<dbReference type="Gene3D" id="1.10.260.40">
    <property type="entry name" value="lambda repressor-like DNA-binding domains"/>
    <property type="match status" value="1"/>
</dbReference>
<accession>A0A5C4THX5</accession>
<dbReference type="SMART" id="SM00530">
    <property type="entry name" value="HTH_XRE"/>
    <property type="match status" value="1"/>
</dbReference>
<protein>
    <submittedName>
        <fullName evidence="2">Helix-turn-helix transcriptional regulator</fullName>
    </submittedName>
</protein>
<evidence type="ECO:0000313" key="2">
    <source>
        <dbReference type="EMBL" id="TNJ68187.1"/>
    </source>
</evidence>